<feature type="domain" description="DUF218" evidence="2">
    <location>
        <begin position="81"/>
        <end position="247"/>
    </location>
</feature>
<reference evidence="3 4" key="1">
    <citation type="submission" date="2019-07" db="EMBL/GenBank/DDBJ databases">
        <title>Caenimonas sedimenti sp. nov., isolated from activated sludge.</title>
        <authorList>
            <person name="Xu J."/>
        </authorList>
    </citation>
    <scope>NUCLEOTIDE SEQUENCE [LARGE SCALE GENOMIC DNA]</scope>
    <source>
        <strain evidence="3 4">HX-9-20</strain>
    </source>
</reference>
<dbReference type="InterPro" id="IPR003848">
    <property type="entry name" value="DUF218"/>
</dbReference>
<proteinExistence type="predicted"/>
<dbReference type="CDD" id="cd06259">
    <property type="entry name" value="YdcF-like"/>
    <property type="match status" value="1"/>
</dbReference>
<dbReference type="PANTHER" id="PTHR30336">
    <property type="entry name" value="INNER MEMBRANE PROTEIN, PROBABLE PERMEASE"/>
    <property type="match status" value="1"/>
</dbReference>
<keyword evidence="4" id="KW-1185">Reference proteome</keyword>
<dbReference type="Proteomes" id="UP000318199">
    <property type="component" value="Unassembled WGS sequence"/>
</dbReference>
<comment type="caution">
    <text evidence="3">The sequence shown here is derived from an EMBL/GenBank/DDBJ whole genome shotgun (WGS) entry which is preliminary data.</text>
</comment>
<accession>A0A562ZXC5</accession>
<dbReference type="AlphaFoldDB" id="A0A562ZXC5"/>
<keyword evidence="1" id="KW-0472">Membrane</keyword>
<dbReference type="RefSeq" id="WP_145890468.1">
    <property type="nucleotide sequence ID" value="NZ_VOBQ01000002.1"/>
</dbReference>
<dbReference type="OrthoDB" id="9809813at2"/>
<dbReference type="EMBL" id="VOBQ01000002">
    <property type="protein sequence ID" value="TWO73046.1"/>
    <property type="molecule type" value="Genomic_DNA"/>
</dbReference>
<dbReference type="GO" id="GO:0000270">
    <property type="term" value="P:peptidoglycan metabolic process"/>
    <property type="evidence" value="ECO:0007669"/>
    <property type="project" value="TreeGrafter"/>
</dbReference>
<evidence type="ECO:0000313" key="3">
    <source>
        <dbReference type="EMBL" id="TWO73046.1"/>
    </source>
</evidence>
<dbReference type="Pfam" id="PF02698">
    <property type="entry name" value="DUF218"/>
    <property type="match status" value="1"/>
</dbReference>
<organism evidence="3 4">
    <name type="scientific">Caenimonas sedimenti</name>
    <dbReference type="NCBI Taxonomy" id="2596921"/>
    <lineage>
        <taxon>Bacteria</taxon>
        <taxon>Pseudomonadati</taxon>
        <taxon>Pseudomonadota</taxon>
        <taxon>Betaproteobacteria</taxon>
        <taxon>Burkholderiales</taxon>
        <taxon>Comamonadaceae</taxon>
        <taxon>Caenimonas</taxon>
    </lineage>
</organism>
<dbReference type="GO" id="GO:0043164">
    <property type="term" value="P:Gram-negative-bacterium-type cell wall biogenesis"/>
    <property type="evidence" value="ECO:0007669"/>
    <property type="project" value="TreeGrafter"/>
</dbReference>
<dbReference type="Gene3D" id="3.40.50.620">
    <property type="entry name" value="HUPs"/>
    <property type="match status" value="1"/>
</dbReference>
<keyword evidence="1" id="KW-1133">Transmembrane helix</keyword>
<evidence type="ECO:0000313" key="4">
    <source>
        <dbReference type="Proteomes" id="UP000318199"/>
    </source>
</evidence>
<sequence length="253" mass="27047">MQLAELKPLLAALLLPPAGPILLAGCGVLLSLRFRRSGAGLALGGLAALWLLSCNAVALGLTHRLLPQVDRISAPQLDAVQAVVVLGGGVLPLAAEYGMAPQPSANTAARTRYGVDLAKRSRKPLGFSGGVGWSALGAASVTEAAAARTIAQQLGMRIRWSDDRAHDTEENAARMAQLLLRDGVQRIALVTDPWHMPRATRAFAQVGFEVTPAPTAVPLRQERRMLEWLPSSHGLAISRQALREWLALRWMKA</sequence>
<dbReference type="InterPro" id="IPR051599">
    <property type="entry name" value="Cell_Envelope_Assoc"/>
</dbReference>
<keyword evidence="1" id="KW-0812">Transmembrane</keyword>
<feature type="transmembrane region" description="Helical" evidence="1">
    <location>
        <begin position="39"/>
        <end position="61"/>
    </location>
</feature>
<name>A0A562ZXC5_9BURK</name>
<evidence type="ECO:0000256" key="1">
    <source>
        <dbReference type="SAM" id="Phobius"/>
    </source>
</evidence>
<gene>
    <name evidence="3" type="ORF">FN976_02075</name>
</gene>
<dbReference type="GO" id="GO:0005886">
    <property type="term" value="C:plasma membrane"/>
    <property type="evidence" value="ECO:0007669"/>
    <property type="project" value="TreeGrafter"/>
</dbReference>
<evidence type="ECO:0000259" key="2">
    <source>
        <dbReference type="Pfam" id="PF02698"/>
    </source>
</evidence>
<dbReference type="InterPro" id="IPR014729">
    <property type="entry name" value="Rossmann-like_a/b/a_fold"/>
</dbReference>
<dbReference type="PANTHER" id="PTHR30336:SF4">
    <property type="entry name" value="ENVELOPE BIOGENESIS FACTOR ELYC"/>
    <property type="match status" value="1"/>
</dbReference>
<dbReference type="PROSITE" id="PS51257">
    <property type="entry name" value="PROKAR_LIPOPROTEIN"/>
    <property type="match status" value="1"/>
</dbReference>
<protein>
    <submittedName>
        <fullName evidence="3">YdcF family protein</fullName>
    </submittedName>
</protein>